<evidence type="ECO:0000313" key="2">
    <source>
        <dbReference type="Proteomes" id="UP000664417"/>
    </source>
</evidence>
<organism evidence="1 2">
    <name type="scientific">Acanthopleuribacter pedis</name>
    <dbReference type="NCBI Taxonomy" id="442870"/>
    <lineage>
        <taxon>Bacteria</taxon>
        <taxon>Pseudomonadati</taxon>
        <taxon>Acidobacteriota</taxon>
        <taxon>Holophagae</taxon>
        <taxon>Acanthopleuribacterales</taxon>
        <taxon>Acanthopleuribacteraceae</taxon>
        <taxon>Acanthopleuribacter</taxon>
    </lineage>
</organism>
<proteinExistence type="predicted"/>
<reference evidence="1" key="1">
    <citation type="submission" date="2021-03" db="EMBL/GenBank/DDBJ databases">
        <authorList>
            <person name="Wang G."/>
        </authorList>
    </citation>
    <scope>NUCLEOTIDE SEQUENCE</scope>
    <source>
        <strain evidence="1">KCTC 12899</strain>
    </source>
</reference>
<evidence type="ECO:0000313" key="1">
    <source>
        <dbReference type="EMBL" id="MBO1320792.1"/>
    </source>
</evidence>
<dbReference type="EMBL" id="JAFREP010000019">
    <property type="protein sequence ID" value="MBO1320792.1"/>
    <property type="molecule type" value="Genomic_DNA"/>
</dbReference>
<evidence type="ECO:0008006" key="3">
    <source>
        <dbReference type="Google" id="ProtNLM"/>
    </source>
</evidence>
<gene>
    <name evidence="1" type="ORF">J3U88_20100</name>
</gene>
<accession>A0A8J7U4M4</accession>
<dbReference type="AlphaFoldDB" id="A0A8J7U4M4"/>
<keyword evidence="2" id="KW-1185">Reference proteome</keyword>
<name>A0A8J7U4M4_9BACT</name>
<dbReference type="Proteomes" id="UP000664417">
    <property type="component" value="Unassembled WGS sequence"/>
</dbReference>
<comment type="caution">
    <text evidence="1">The sequence shown here is derived from an EMBL/GenBank/DDBJ whole genome shotgun (WGS) entry which is preliminary data.</text>
</comment>
<protein>
    <recommendedName>
        <fullName evidence="3">DUF4194 domain-containing protein</fullName>
    </recommendedName>
</protein>
<sequence length="285" mass="31603">MMDQVDLRGDAEEAAAGIIEQVRLGDFTPAEGLRKILALAEKHELDLADDLDLQGTGVMNTQDLPPIDKESFLANLEAETAAPPATQNHDLDVSLDQPNQAGPMEEAASLLDNDPLAGAGLLAGQPLPLRADAVLGQLNWYLRDILFLQFRRIDLFHREGETYAWDTLAEQVGLSGHRRELFDAVIGFLVKHEMLSVSEGSEGKPLSVRARTDSESVRKRLANLNLYHRKLLNDYPETAPLFRVMRACIEGFGDMLQKPSDHARDEPVSPREATLRMFALREVGE</sequence>
<dbReference type="RefSeq" id="WP_207860744.1">
    <property type="nucleotide sequence ID" value="NZ_JAFREP010000019.1"/>
</dbReference>